<dbReference type="InterPro" id="IPR011053">
    <property type="entry name" value="Single_hybrid_motif"/>
</dbReference>
<dbReference type="InterPro" id="IPR011764">
    <property type="entry name" value="Biotin_carboxylation_dom"/>
</dbReference>
<dbReference type="InterPro" id="IPR011761">
    <property type="entry name" value="ATP-grasp"/>
</dbReference>
<evidence type="ECO:0000256" key="7">
    <source>
        <dbReference type="SAM" id="MobiDB-lite"/>
    </source>
</evidence>
<dbReference type="OrthoDB" id="9763189at2"/>
<evidence type="ECO:0000259" key="9">
    <source>
        <dbReference type="PROSITE" id="PS50975"/>
    </source>
</evidence>
<evidence type="ECO:0000256" key="2">
    <source>
        <dbReference type="ARBA" id="ARBA00022598"/>
    </source>
</evidence>
<evidence type="ECO:0000256" key="4">
    <source>
        <dbReference type="ARBA" id="ARBA00022840"/>
    </source>
</evidence>
<name>A0A1H8VL82_9GAMM</name>
<dbReference type="Proteomes" id="UP000199657">
    <property type="component" value="Unassembled WGS sequence"/>
</dbReference>
<dbReference type="InterPro" id="IPR051602">
    <property type="entry name" value="ACC_Biotin_Carboxylase"/>
</dbReference>
<dbReference type="SUPFAM" id="SSF52440">
    <property type="entry name" value="PreATP-grasp domain"/>
    <property type="match status" value="1"/>
</dbReference>
<dbReference type="GO" id="GO:0046872">
    <property type="term" value="F:metal ion binding"/>
    <property type="evidence" value="ECO:0007669"/>
    <property type="project" value="InterPro"/>
</dbReference>
<evidence type="ECO:0000259" key="8">
    <source>
        <dbReference type="PROSITE" id="PS50968"/>
    </source>
</evidence>
<dbReference type="GO" id="GO:0005524">
    <property type="term" value="F:ATP binding"/>
    <property type="evidence" value="ECO:0007669"/>
    <property type="project" value="UniProtKB-UniRule"/>
</dbReference>
<keyword evidence="12" id="KW-0670">Pyruvate</keyword>
<dbReference type="PANTHER" id="PTHR48095:SF5">
    <property type="entry name" value="BLL7292 PROTEIN"/>
    <property type="match status" value="1"/>
</dbReference>
<dbReference type="PROSITE" id="PS50968">
    <property type="entry name" value="BIOTINYL_LIPOYL"/>
    <property type="match status" value="1"/>
</dbReference>
<dbReference type="SUPFAM" id="SSF52096">
    <property type="entry name" value="ClpP/crotonase"/>
    <property type="match status" value="2"/>
</dbReference>
<protein>
    <submittedName>
        <fullName evidence="12">Pyruvate carboxylase</fullName>
    </submittedName>
</protein>
<dbReference type="InterPro" id="IPR005479">
    <property type="entry name" value="CPAse_ATP-bd"/>
</dbReference>
<dbReference type="STRING" id="406100.SAMN04488052_11349"/>
<dbReference type="InterPro" id="IPR011054">
    <property type="entry name" value="Rudment_hybrid_motif"/>
</dbReference>
<evidence type="ECO:0000313" key="12">
    <source>
        <dbReference type="EMBL" id="SEP16040.1"/>
    </source>
</evidence>
<dbReference type="Pfam" id="PF02786">
    <property type="entry name" value="CPSase_L_D2"/>
    <property type="match status" value="1"/>
</dbReference>
<dbReference type="GO" id="GO:0016874">
    <property type="term" value="F:ligase activity"/>
    <property type="evidence" value="ECO:0007669"/>
    <property type="project" value="UniProtKB-KW"/>
</dbReference>
<dbReference type="InterPro" id="IPR005482">
    <property type="entry name" value="Biotin_COase_C"/>
</dbReference>
<feature type="domain" description="CoA carboxyltransferase C-terminal" evidence="11">
    <location>
        <begin position="836"/>
        <end position="1075"/>
    </location>
</feature>
<keyword evidence="2" id="KW-0436">Ligase</keyword>
<keyword evidence="13" id="KW-1185">Reference proteome</keyword>
<evidence type="ECO:0000256" key="1">
    <source>
        <dbReference type="ARBA" id="ARBA00001953"/>
    </source>
</evidence>
<dbReference type="SUPFAM" id="SSF51230">
    <property type="entry name" value="Single hybrid motif"/>
    <property type="match status" value="1"/>
</dbReference>
<keyword evidence="5" id="KW-0092">Biotin</keyword>
<dbReference type="CDD" id="cd06850">
    <property type="entry name" value="biotinyl_domain"/>
    <property type="match status" value="1"/>
</dbReference>
<dbReference type="InterPro" id="IPR029045">
    <property type="entry name" value="ClpP/crotonase-like_dom_sf"/>
</dbReference>
<keyword evidence="3 6" id="KW-0547">Nucleotide-binding</keyword>
<accession>A0A1H8VL82</accession>
<feature type="domain" description="ATP-grasp" evidence="9">
    <location>
        <begin position="120"/>
        <end position="316"/>
    </location>
</feature>
<dbReference type="Pfam" id="PF00289">
    <property type="entry name" value="Biotin_carb_N"/>
    <property type="match status" value="1"/>
</dbReference>
<dbReference type="RefSeq" id="WP_091646220.1">
    <property type="nucleotide sequence ID" value="NZ_FOEG01000013.1"/>
</dbReference>
<evidence type="ECO:0000256" key="5">
    <source>
        <dbReference type="ARBA" id="ARBA00023267"/>
    </source>
</evidence>
<dbReference type="InterPro" id="IPR016185">
    <property type="entry name" value="PreATP-grasp_dom_sf"/>
</dbReference>
<proteinExistence type="predicted"/>
<dbReference type="PROSITE" id="PS50989">
    <property type="entry name" value="COA_CT_CTER"/>
    <property type="match status" value="1"/>
</dbReference>
<feature type="region of interest" description="Disordered" evidence="7">
    <location>
        <begin position="461"/>
        <end position="484"/>
    </location>
</feature>
<dbReference type="SUPFAM" id="SSF56059">
    <property type="entry name" value="Glutathione synthetase ATP-binding domain-like"/>
    <property type="match status" value="1"/>
</dbReference>
<reference evidence="12 13" key="1">
    <citation type="submission" date="2016-10" db="EMBL/GenBank/DDBJ databases">
        <authorList>
            <person name="de Groot N.N."/>
        </authorList>
    </citation>
    <scope>NUCLEOTIDE SEQUENCE [LARGE SCALE GENOMIC DNA]</scope>
    <source>
        <strain evidence="12 13">CGMCC 1.6291</strain>
    </source>
</reference>
<dbReference type="InterPro" id="IPR034733">
    <property type="entry name" value="AcCoA_carboxyl_beta"/>
</dbReference>
<sequence>MTIQRLLIANRGEVAVRIARAAAELDIPTVAVYPQDDAACLHVREATQARLIPGTGSAAYLDAEALLAAARDAGCDGVHPGYGFLSENVAFARSVGRQGLIFVGPPAEQLALLGDKTRARGLAHQCDVPVVEGADAISPDALRAFCDGVDGAVMLKAAAGGGGRGMRVIRPGDDVAEAYARCAAEAESAFGDGTLYAERLVEQARHVEVQVLGDGSGDVVHLWERECSLQRRHQKLVEVAPCPSLPAAARQRLLDAALSMARAVQVRGLVTFEFLVEGDGARFAFMEANPRLQVEHTVTEEVTGVDLVQAQIRCCSGETLGAMGLTRDAIPEPAGHAVQLRVNMESIGADGDPVPSGGTLDVFEPPVGPGIRVDTCGYGGYATSPHYDSLLAKVIVHARSGAYAGVLRKAAGALARFRVDGVDTNLPFLQALLADPGVQSNAVHTRFVDDRKAALAAEQARYRAEPADRGPAPRQTAHHAAGPAGTVPGVAPMQGVLAAVTVAEGDAVAAGEEIAVVEAMKMQHGVAASESGIVRRVAGEAGDAVTAGQPLVFIEPAELDADGADHADSVDLDALRPDLRETLDRHALLDDDARPEAVAKRHRQGQRTARENIADLCDPDSFMEYGGLTFAAQRRRRSVDDLMRATPADGLVTGIGAVNGDRFSDAQARCAVLAYDYTVLAGTQGTMNHRKTDRLLQVAEDQQLPVIFFTEGGGGRPGDTDNATKVAGLDQPSFLQYARLSGLVPRIGIVSGRCFAGNAVFAGSSDLIIATRSASLGMAGPAMIEGGGLGVFTPEEVGPMADQVPNGVVDCLVADEAEAVAVAKQLLAYFQGAVAEWDCADQRHLRNSVPEERLRSYDVGALVETLADTGSVVALRPDFAPGMITAFIRIEGRPLGVIANNPRHLGGAIDADGADKAARFMQLCDAFDIPLLSLCDTPGFMVGPEAEKTGLVRHTSRMFVTAASLQVPVFTVVLRKGYGLGAMGMAAGAFHAPVFNVAWPTGEFGGMGLEGAVRLAYRKELDACDTDADRQALFDRLVAESYERGKALSMAVSLEIDAVIDPADTRAWITRGLKSTPQPAPRQGKRRPMVDTW</sequence>
<dbReference type="PROSITE" id="PS00867">
    <property type="entry name" value="CPSASE_2"/>
    <property type="match status" value="1"/>
</dbReference>
<dbReference type="InterPro" id="IPR011763">
    <property type="entry name" value="COA_CT_C"/>
</dbReference>
<evidence type="ECO:0000256" key="6">
    <source>
        <dbReference type="PROSITE-ProRule" id="PRU00409"/>
    </source>
</evidence>
<dbReference type="PROSITE" id="PS00188">
    <property type="entry name" value="BIOTIN"/>
    <property type="match status" value="1"/>
</dbReference>
<organism evidence="12 13">
    <name type="scientific">Aquisalimonas asiatica</name>
    <dbReference type="NCBI Taxonomy" id="406100"/>
    <lineage>
        <taxon>Bacteria</taxon>
        <taxon>Pseudomonadati</taxon>
        <taxon>Pseudomonadota</taxon>
        <taxon>Gammaproteobacteria</taxon>
        <taxon>Chromatiales</taxon>
        <taxon>Ectothiorhodospiraceae</taxon>
        <taxon>Aquisalimonas</taxon>
    </lineage>
</organism>
<dbReference type="Gene3D" id="3.90.226.10">
    <property type="entry name" value="2-enoyl-CoA Hydratase, Chain A, domain 1"/>
    <property type="match status" value="2"/>
</dbReference>
<dbReference type="PROSITE" id="PS50975">
    <property type="entry name" value="ATP_GRASP"/>
    <property type="match status" value="1"/>
</dbReference>
<dbReference type="SMART" id="SM00878">
    <property type="entry name" value="Biotin_carb_C"/>
    <property type="match status" value="1"/>
</dbReference>
<feature type="domain" description="Biotin carboxylation" evidence="10">
    <location>
        <begin position="2"/>
        <end position="453"/>
    </location>
</feature>
<dbReference type="PROSITE" id="PS50979">
    <property type="entry name" value="BC"/>
    <property type="match status" value="1"/>
</dbReference>
<gene>
    <name evidence="12" type="ORF">SAMN04488052_11349</name>
</gene>
<dbReference type="PANTHER" id="PTHR48095">
    <property type="entry name" value="PYRUVATE CARBOXYLASE SUBUNIT A"/>
    <property type="match status" value="1"/>
</dbReference>
<dbReference type="Gene3D" id="3.30.470.20">
    <property type="entry name" value="ATP-grasp fold, B domain"/>
    <property type="match status" value="1"/>
</dbReference>
<dbReference type="SUPFAM" id="SSF51246">
    <property type="entry name" value="Rudiment single hybrid motif"/>
    <property type="match status" value="1"/>
</dbReference>
<evidence type="ECO:0000256" key="3">
    <source>
        <dbReference type="ARBA" id="ARBA00022741"/>
    </source>
</evidence>
<evidence type="ECO:0000259" key="10">
    <source>
        <dbReference type="PROSITE" id="PS50979"/>
    </source>
</evidence>
<dbReference type="InterPro" id="IPR001882">
    <property type="entry name" value="Biotin_BS"/>
</dbReference>
<keyword evidence="4 6" id="KW-0067">ATP-binding</keyword>
<dbReference type="InterPro" id="IPR005481">
    <property type="entry name" value="BC-like_N"/>
</dbReference>
<dbReference type="Pfam" id="PF01039">
    <property type="entry name" value="Carboxyl_trans"/>
    <property type="match status" value="1"/>
</dbReference>
<comment type="cofactor">
    <cofactor evidence="1">
        <name>biotin</name>
        <dbReference type="ChEBI" id="CHEBI:57586"/>
    </cofactor>
</comment>
<evidence type="ECO:0000313" key="13">
    <source>
        <dbReference type="Proteomes" id="UP000199657"/>
    </source>
</evidence>
<dbReference type="Pfam" id="PF02785">
    <property type="entry name" value="Biotin_carb_C"/>
    <property type="match status" value="1"/>
</dbReference>
<dbReference type="InterPro" id="IPR000089">
    <property type="entry name" value="Biotin_lipoyl"/>
</dbReference>
<feature type="region of interest" description="Disordered" evidence="7">
    <location>
        <begin position="1072"/>
        <end position="1093"/>
    </location>
</feature>
<dbReference type="EMBL" id="FOEG01000013">
    <property type="protein sequence ID" value="SEP16040.1"/>
    <property type="molecule type" value="Genomic_DNA"/>
</dbReference>
<feature type="domain" description="Lipoyl-binding" evidence="8">
    <location>
        <begin position="478"/>
        <end position="555"/>
    </location>
</feature>
<dbReference type="AlphaFoldDB" id="A0A1H8VL82"/>
<dbReference type="Pfam" id="PF00364">
    <property type="entry name" value="Biotin_lipoyl"/>
    <property type="match status" value="1"/>
</dbReference>
<dbReference type="Gene3D" id="2.40.50.100">
    <property type="match status" value="1"/>
</dbReference>
<evidence type="ECO:0000259" key="11">
    <source>
        <dbReference type="PROSITE" id="PS50989"/>
    </source>
</evidence>